<reference evidence="2 3" key="1">
    <citation type="journal article" date="2015" name="Nature">
        <title>rRNA introns, odd ribosomes, and small enigmatic genomes across a large radiation of phyla.</title>
        <authorList>
            <person name="Brown C.T."/>
            <person name="Hug L.A."/>
            <person name="Thomas B.C."/>
            <person name="Sharon I."/>
            <person name="Castelle C.J."/>
            <person name="Singh A."/>
            <person name="Wilkins M.J."/>
            <person name="Williams K.H."/>
            <person name="Banfield J.F."/>
        </authorList>
    </citation>
    <scope>NUCLEOTIDE SEQUENCE [LARGE SCALE GENOMIC DNA]</scope>
</reference>
<feature type="transmembrane region" description="Helical" evidence="1">
    <location>
        <begin position="371"/>
        <end position="393"/>
    </location>
</feature>
<gene>
    <name evidence="2" type="ORF">US68_C0006G0056</name>
</gene>
<feature type="transmembrane region" description="Helical" evidence="1">
    <location>
        <begin position="169"/>
        <end position="187"/>
    </location>
</feature>
<dbReference type="EMBL" id="LBTX01000006">
    <property type="protein sequence ID" value="KKQ50376.1"/>
    <property type="molecule type" value="Genomic_DNA"/>
</dbReference>
<organism evidence="2 3">
    <name type="scientific">Candidatus Shapirobacteria bacterium GW2011_GWE1_38_10</name>
    <dbReference type="NCBI Taxonomy" id="1618488"/>
    <lineage>
        <taxon>Bacteria</taxon>
        <taxon>Candidatus Shapironibacteriota</taxon>
    </lineage>
</organism>
<feature type="transmembrane region" description="Helical" evidence="1">
    <location>
        <begin position="6"/>
        <end position="26"/>
    </location>
</feature>
<name>A0A0G0LCJ8_9BACT</name>
<dbReference type="Proteomes" id="UP000034231">
    <property type="component" value="Unassembled WGS sequence"/>
</dbReference>
<comment type="caution">
    <text evidence="2">The sequence shown here is derived from an EMBL/GenBank/DDBJ whole genome shotgun (WGS) entry which is preliminary data.</text>
</comment>
<feature type="transmembrane region" description="Helical" evidence="1">
    <location>
        <begin position="221"/>
        <end position="238"/>
    </location>
</feature>
<evidence type="ECO:0008006" key="4">
    <source>
        <dbReference type="Google" id="ProtNLM"/>
    </source>
</evidence>
<evidence type="ECO:0000313" key="2">
    <source>
        <dbReference type="EMBL" id="KKQ50376.1"/>
    </source>
</evidence>
<feature type="transmembrane region" description="Helical" evidence="1">
    <location>
        <begin position="430"/>
        <end position="452"/>
    </location>
</feature>
<protein>
    <recommendedName>
        <fullName evidence="4">Glycosyltransferase RgtA/B/C/D-like domain-containing protein</fullName>
    </recommendedName>
</protein>
<proteinExistence type="predicted"/>
<evidence type="ECO:0000256" key="1">
    <source>
        <dbReference type="SAM" id="Phobius"/>
    </source>
</evidence>
<keyword evidence="1" id="KW-0472">Membrane</keyword>
<dbReference type="AlphaFoldDB" id="A0A0G0LCJ8"/>
<sequence length="461" mass="54657">MNNNLSKIIKLFVIPIVIFFVFFVIYKTKATNINSRYLFDEYAWIGRGYYFELLLKGDFKNNLWETYEIDGDPKLASYLYGLTLYPDYLKEKKIKGNDYDMVRYLIENNFYISGFFNNLSKQKYDKYLPENFISWQESGAPRTILLADLLKQFGGDFEKTVNIITKARLGSVVFLSLSVSVAYLIFISTFNSIIVSLLMTFLYGFSSLLTRYGLVAYSEPIYLFLFNLLLLNLFLFFSNKKQRFLFIIPSIIICAFLNQAKISGVLFLPLIIFLLIIDSFGKDIKMFFIKIFFIIYFFLLIYITIDPFLYSNTLRKVVFQYQWTHNMSVDQQTYFKSNALLKIKDKISFINKSLLNNGNQSLTPFVLSNNIYINSFIRFIKLFFIFGLIKSILEFIKEKQLTKRKVMLIVFVYFYVSLLFYLRLTWDRYLIHMLIFVFYFTGQGIMFGFQLVKYLQLKAKR</sequence>
<keyword evidence="1" id="KW-0812">Transmembrane</keyword>
<accession>A0A0G0LCJ8</accession>
<evidence type="ECO:0000313" key="3">
    <source>
        <dbReference type="Proteomes" id="UP000034231"/>
    </source>
</evidence>
<keyword evidence="1" id="KW-1133">Transmembrane helix</keyword>
<feature type="transmembrane region" description="Helical" evidence="1">
    <location>
        <begin position="405"/>
        <end position="424"/>
    </location>
</feature>
<feature type="transmembrane region" description="Helical" evidence="1">
    <location>
        <begin position="287"/>
        <end position="305"/>
    </location>
</feature>
<feature type="transmembrane region" description="Helical" evidence="1">
    <location>
        <begin position="244"/>
        <end position="275"/>
    </location>
</feature>